<comment type="caution">
    <text evidence="2">The sequence shown here is derived from an EMBL/GenBank/DDBJ whole genome shotgun (WGS) entry which is preliminary data.</text>
</comment>
<gene>
    <name evidence="2" type="ORF">AAFF_G00412740</name>
</gene>
<organism evidence="2 3">
    <name type="scientific">Aldrovandia affinis</name>
    <dbReference type="NCBI Taxonomy" id="143900"/>
    <lineage>
        <taxon>Eukaryota</taxon>
        <taxon>Metazoa</taxon>
        <taxon>Chordata</taxon>
        <taxon>Craniata</taxon>
        <taxon>Vertebrata</taxon>
        <taxon>Euteleostomi</taxon>
        <taxon>Actinopterygii</taxon>
        <taxon>Neopterygii</taxon>
        <taxon>Teleostei</taxon>
        <taxon>Notacanthiformes</taxon>
        <taxon>Halosauridae</taxon>
        <taxon>Aldrovandia</taxon>
    </lineage>
</organism>
<reference evidence="2" key="1">
    <citation type="journal article" date="2023" name="Science">
        <title>Genome structures resolve the early diversification of teleost fishes.</title>
        <authorList>
            <person name="Parey E."/>
            <person name="Louis A."/>
            <person name="Montfort J."/>
            <person name="Bouchez O."/>
            <person name="Roques C."/>
            <person name="Iampietro C."/>
            <person name="Lluch J."/>
            <person name="Castinel A."/>
            <person name="Donnadieu C."/>
            <person name="Desvignes T."/>
            <person name="Floi Bucao C."/>
            <person name="Jouanno E."/>
            <person name="Wen M."/>
            <person name="Mejri S."/>
            <person name="Dirks R."/>
            <person name="Jansen H."/>
            <person name="Henkel C."/>
            <person name="Chen W.J."/>
            <person name="Zahm M."/>
            <person name="Cabau C."/>
            <person name="Klopp C."/>
            <person name="Thompson A.W."/>
            <person name="Robinson-Rechavi M."/>
            <person name="Braasch I."/>
            <person name="Lecointre G."/>
            <person name="Bobe J."/>
            <person name="Postlethwait J.H."/>
            <person name="Berthelot C."/>
            <person name="Roest Crollius H."/>
            <person name="Guiguen Y."/>
        </authorList>
    </citation>
    <scope>NUCLEOTIDE SEQUENCE</scope>
    <source>
        <strain evidence="2">NC1722</strain>
    </source>
</reference>
<feature type="compositionally biased region" description="Basic and acidic residues" evidence="1">
    <location>
        <begin position="59"/>
        <end position="72"/>
    </location>
</feature>
<sequence>MVSEAGRASTSNLAGRAARREGWVIETPFGCLKRAESPGGARPEIDTLLCISAATQSADAEKKTRAEKERRSPRAPTDDEMTMLHGPAYPPEHEHDTTTSLPKVVVSHRSLSTREQPPSRRDGPLQHSSLDTNATPQRFCRNRTANAARNVLTWAPGLKWKSIN</sequence>
<proteinExistence type="predicted"/>
<keyword evidence="3" id="KW-1185">Reference proteome</keyword>
<dbReference type="Proteomes" id="UP001221898">
    <property type="component" value="Unassembled WGS sequence"/>
</dbReference>
<feature type="region of interest" description="Disordered" evidence="1">
    <location>
        <begin position="55"/>
        <end position="137"/>
    </location>
</feature>
<dbReference type="EMBL" id="JAINUG010000084">
    <property type="protein sequence ID" value="KAJ8399236.1"/>
    <property type="molecule type" value="Genomic_DNA"/>
</dbReference>
<accession>A0AAD7WJE4</accession>
<feature type="region of interest" description="Disordered" evidence="1">
    <location>
        <begin position="1"/>
        <end position="20"/>
    </location>
</feature>
<name>A0AAD7WJE4_9TELE</name>
<evidence type="ECO:0000256" key="1">
    <source>
        <dbReference type="SAM" id="MobiDB-lite"/>
    </source>
</evidence>
<evidence type="ECO:0000313" key="2">
    <source>
        <dbReference type="EMBL" id="KAJ8399236.1"/>
    </source>
</evidence>
<feature type="compositionally biased region" description="Polar residues" evidence="1">
    <location>
        <begin position="126"/>
        <end position="136"/>
    </location>
</feature>
<protein>
    <submittedName>
        <fullName evidence="2">Uncharacterized protein</fullName>
    </submittedName>
</protein>
<evidence type="ECO:0000313" key="3">
    <source>
        <dbReference type="Proteomes" id="UP001221898"/>
    </source>
</evidence>
<dbReference type="AlphaFoldDB" id="A0AAD7WJE4"/>